<evidence type="ECO:0000256" key="2">
    <source>
        <dbReference type="ARBA" id="ARBA00022679"/>
    </source>
</evidence>
<proteinExistence type="predicted"/>
<dbReference type="EMBL" id="LAZR01067884">
    <property type="protein sequence ID" value="KKK50704.1"/>
    <property type="molecule type" value="Genomic_DNA"/>
</dbReference>
<name>A0A0F8Y9C3_9ZZZZ</name>
<organism evidence="3">
    <name type="scientific">marine sediment metagenome</name>
    <dbReference type="NCBI Taxonomy" id="412755"/>
    <lineage>
        <taxon>unclassified sequences</taxon>
        <taxon>metagenomes</taxon>
        <taxon>ecological metagenomes</taxon>
    </lineage>
</organism>
<dbReference type="Gene3D" id="3.40.50.150">
    <property type="entry name" value="Vaccinia Virus protein VP39"/>
    <property type="match status" value="1"/>
</dbReference>
<gene>
    <name evidence="3" type="ORF">LCGC14_3122360</name>
</gene>
<dbReference type="PANTHER" id="PTHR40048">
    <property type="entry name" value="RHAMNOSYL O-METHYLTRANSFERASE"/>
    <property type="match status" value="1"/>
</dbReference>
<dbReference type="Pfam" id="PF13578">
    <property type="entry name" value="Methyltransf_24"/>
    <property type="match status" value="1"/>
</dbReference>
<protein>
    <recommendedName>
        <fullName evidence="4">O-methyltransferase domain-containing protein</fullName>
    </recommendedName>
</protein>
<keyword evidence="1" id="KW-0489">Methyltransferase</keyword>
<dbReference type="PANTHER" id="PTHR40048:SF1">
    <property type="entry name" value="RHAMNOSYL O-METHYLTRANSFERASE"/>
    <property type="match status" value="1"/>
</dbReference>
<dbReference type="AlphaFoldDB" id="A0A0F8Y9C3"/>
<dbReference type="GO" id="GO:0032259">
    <property type="term" value="P:methylation"/>
    <property type="evidence" value="ECO:0007669"/>
    <property type="project" value="UniProtKB-KW"/>
</dbReference>
<dbReference type="SUPFAM" id="SSF53335">
    <property type="entry name" value="S-adenosyl-L-methionine-dependent methyltransferases"/>
    <property type="match status" value="1"/>
</dbReference>
<dbReference type="CDD" id="cd02440">
    <property type="entry name" value="AdoMet_MTases"/>
    <property type="match status" value="1"/>
</dbReference>
<evidence type="ECO:0000313" key="3">
    <source>
        <dbReference type="EMBL" id="KKK50704.1"/>
    </source>
</evidence>
<evidence type="ECO:0000256" key="1">
    <source>
        <dbReference type="ARBA" id="ARBA00022603"/>
    </source>
</evidence>
<evidence type="ECO:0008006" key="4">
    <source>
        <dbReference type="Google" id="ProtNLM"/>
    </source>
</evidence>
<dbReference type="GO" id="GO:0005886">
    <property type="term" value="C:plasma membrane"/>
    <property type="evidence" value="ECO:0007669"/>
    <property type="project" value="TreeGrafter"/>
</dbReference>
<dbReference type="GO" id="GO:0008168">
    <property type="term" value="F:methyltransferase activity"/>
    <property type="evidence" value="ECO:0007669"/>
    <property type="project" value="UniProtKB-KW"/>
</dbReference>
<keyword evidence="2" id="KW-0808">Transferase</keyword>
<accession>A0A0F8Y9C3</accession>
<dbReference type="InterPro" id="IPR029063">
    <property type="entry name" value="SAM-dependent_MTases_sf"/>
</dbReference>
<reference evidence="3" key="1">
    <citation type="journal article" date="2015" name="Nature">
        <title>Complex archaea that bridge the gap between prokaryotes and eukaryotes.</title>
        <authorList>
            <person name="Spang A."/>
            <person name="Saw J.H."/>
            <person name="Jorgensen S.L."/>
            <person name="Zaremba-Niedzwiedzka K."/>
            <person name="Martijn J."/>
            <person name="Lind A.E."/>
            <person name="van Eijk R."/>
            <person name="Schleper C."/>
            <person name="Guy L."/>
            <person name="Ettema T.J."/>
        </authorList>
    </citation>
    <scope>NUCLEOTIDE SEQUENCE</scope>
</reference>
<sequence length="202" mass="23181">MEHGSLTASDHILATEVKMERYIYDCVWDRIWIARNNDGVERTNEGRGFIQQDKEEFWQLMEYLIELKPQKILEIGNACGGTTLFWQALAPEVYSLDIKPLEGHIPGNYFPNVTFIVGDAHKQETLEEAKVFAPYDFLFIDGDHCTEGVKQDYEMYSPLVRSGGIVGFHDYNHDPVRTFLKKLDGLTVMPMDRFGIAILKVS</sequence>
<comment type="caution">
    <text evidence="3">The sequence shown here is derived from an EMBL/GenBank/DDBJ whole genome shotgun (WGS) entry which is preliminary data.</text>
</comment>